<keyword evidence="2" id="KW-1185">Reference proteome</keyword>
<evidence type="ECO:0000313" key="1">
    <source>
        <dbReference type="EMBL" id="KAJ8004107.1"/>
    </source>
</evidence>
<name>A0ACC2GKN1_DALPE</name>
<dbReference type="EMBL" id="CM055739">
    <property type="protein sequence ID" value="KAJ8004107.1"/>
    <property type="molecule type" value="Genomic_DNA"/>
</dbReference>
<sequence length="130" mass="14161">MYSFRNCVPVSETHGFPSLGVSNLCPLGIVTDGNVCFSASSPHIYEQETKVGYSAPGTICVASSVKKLFRRGVGGTEMCQISLARTQGLPLLQEGELPWTFSNISIDHPISRLLRWVSTETTRPQDASNQ</sequence>
<dbReference type="Proteomes" id="UP001157502">
    <property type="component" value="Chromosome 12"/>
</dbReference>
<comment type="caution">
    <text evidence="1">The sequence shown here is derived from an EMBL/GenBank/DDBJ whole genome shotgun (WGS) entry which is preliminary data.</text>
</comment>
<gene>
    <name evidence="1" type="ORF">DPEC_G00155340</name>
</gene>
<evidence type="ECO:0000313" key="2">
    <source>
        <dbReference type="Proteomes" id="UP001157502"/>
    </source>
</evidence>
<reference evidence="1" key="1">
    <citation type="submission" date="2021-05" db="EMBL/GenBank/DDBJ databases">
        <authorList>
            <person name="Pan Q."/>
            <person name="Jouanno E."/>
            <person name="Zahm M."/>
            <person name="Klopp C."/>
            <person name="Cabau C."/>
            <person name="Louis A."/>
            <person name="Berthelot C."/>
            <person name="Parey E."/>
            <person name="Roest Crollius H."/>
            <person name="Montfort J."/>
            <person name="Robinson-Rechavi M."/>
            <person name="Bouchez O."/>
            <person name="Lampietro C."/>
            <person name="Lopez Roques C."/>
            <person name="Donnadieu C."/>
            <person name="Postlethwait J."/>
            <person name="Bobe J."/>
            <person name="Dillon D."/>
            <person name="Chandos A."/>
            <person name="von Hippel F."/>
            <person name="Guiguen Y."/>
        </authorList>
    </citation>
    <scope>NUCLEOTIDE SEQUENCE</scope>
    <source>
        <strain evidence="1">YG-Jan2019</strain>
    </source>
</reference>
<protein>
    <submittedName>
        <fullName evidence="1">Uncharacterized protein</fullName>
    </submittedName>
</protein>
<proteinExistence type="predicted"/>
<accession>A0ACC2GKN1</accession>
<organism evidence="1 2">
    <name type="scientific">Dallia pectoralis</name>
    <name type="common">Alaska blackfish</name>
    <dbReference type="NCBI Taxonomy" id="75939"/>
    <lineage>
        <taxon>Eukaryota</taxon>
        <taxon>Metazoa</taxon>
        <taxon>Chordata</taxon>
        <taxon>Craniata</taxon>
        <taxon>Vertebrata</taxon>
        <taxon>Euteleostomi</taxon>
        <taxon>Actinopterygii</taxon>
        <taxon>Neopterygii</taxon>
        <taxon>Teleostei</taxon>
        <taxon>Protacanthopterygii</taxon>
        <taxon>Esociformes</taxon>
        <taxon>Umbridae</taxon>
        <taxon>Dallia</taxon>
    </lineage>
</organism>